<dbReference type="InterPro" id="IPR010914">
    <property type="entry name" value="RsgA_GTPase_dom"/>
</dbReference>
<dbReference type="Pfam" id="PF03193">
    <property type="entry name" value="RsgA_GTPase"/>
    <property type="match status" value="1"/>
</dbReference>
<gene>
    <name evidence="2" type="ORF">TSUD_387570</name>
</gene>
<evidence type="ECO:0000313" key="2">
    <source>
        <dbReference type="EMBL" id="GAU36605.1"/>
    </source>
</evidence>
<accession>A0A2Z6NL40</accession>
<dbReference type="InterPro" id="IPR027417">
    <property type="entry name" value="P-loop_NTPase"/>
</dbReference>
<dbReference type="SUPFAM" id="SSF52540">
    <property type="entry name" value="P-loop containing nucleoside triphosphate hydrolases"/>
    <property type="match status" value="1"/>
</dbReference>
<feature type="domain" description="EngC GTPase" evidence="1">
    <location>
        <begin position="32"/>
        <end position="87"/>
    </location>
</feature>
<reference evidence="3" key="1">
    <citation type="journal article" date="2017" name="Front. Plant Sci.">
        <title>Climate Clever Clovers: New Paradigm to Reduce the Environmental Footprint of Ruminants by Breeding Low Methanogenic Forages Utilizing Haplotype Variation.</title>
        <authorList>
            <person name="Kaur P."/>
            <person name="Appels R."/>
            <person name="Bayer P.E."/>
            <person name="Keeble-Gagnere G."/>
            <person name="Wang J."/>
            <person name="Hirakawa H."/>
            <person name="Shirasawa K."/>
            <person name="Vercoe P."/>
            <person name="Stefanova K."/>
            <person name="Durmic Z."/>
            <person name="Nichols P."/>
            <person name="Revell C."/>
            <person name="Isobe S.N."/>
            <person name="Edwards D."/>
            <person name="Erskine W."/>
        </authorList>
    </citation>
    <scope>NUCLEOTIDE SEQUENCE [LARGE SCALE GENOMIC DNA]</scope>
    <source>
        <strain evidence="3">cv. Daliak</strain>
    </source>
</reference>
<dbReference type="Gene3D" id="3.40.50.300">
    <property type="entry name" value="P-loop containing nucleotide triphosphate hydrolases"/>
    <property type="match status" value="1"/>
</dbReference>
<name>A0A2Z6NL40_TRISU</name>
<dbReference type="GO" id="GO:0003924">
    <property type="term" value="F:GTPase activity"/>
    <property type="evidence" value="ECO:0007669"/>
    <property type="project" value="InterPro"/>
</dbReference>
<dbReference type="AlphaFoldDB" id="A0A2Z6NL40"/>
<protein>
    <recommendedName>
        <fullName evidence="1">EngC GTPase domain-containing protein</fullName>
    </recommendedName>
</protein>
<dbReference type="GO" id="GO:0005525">
    <property type="term" value="F:GTP binding"/>
    <property type="evidence" value="ECO:0007669"/>
    <property type="project" value="InterPro"/>
</dbReference>
<keyword evidence="3" id="KW-1185">Reference proteome</keyword>
<evidence type="ECO:0000259" key="1">
    <source>
        <dbReference type="Pfam" id="PF03193"/>
    </source>
</evidence>
<dbReference type="Proteomes" id="UP000242715">
    <property type="component" value="Unassembled WGS sequence"/>
</dbReference>
<evidence type="ECO:0000313" key="3">
    <source>
        <dbReference type="Proteomes" id="UP000242715"/>
    </source>
</evidence>
<dbReference type="EMBL" id="DF973635">
    <property type="protein sequence ID" value="GAU36605.1"/>
    <property type="molecule type" value="Genomic_DNA"/>
</dbReference>
<organism evidence="2 3">
    <name type="scientific">Trifolium subterraneum</name>
    <name type="common">Subterranean clover</name>
    <dbReference type="NCBI Taxonomy" id="3900"/>
    <lineage>
        <taxon>Eukaryota</taxon>
        <taxon>Viridiplantae</taxon>
        <taxon>Streptophyta</taxon>
        <taxon>Embryophyta</taxon>
        <taxon>Tracheophyta</taxon>
        <taxon>Spermatophyta</taxon>
        <taxon>Magnoliopsida</taxon>
        <taxon>eudicotyledons</taxon>
        <taxon>Gunneridae</taxon>
        <taxon>Pentapetalae</taxon>
        <taxon>rosids</taxon>
        <taxon>fabids</taxon>
        <taxon>Fabales</taxon>
        <taxon>Fabaceae</taxon>
        <taxon>Papilionoideae</taxon>
        <taxon>50 kb inversion clade</taxon>
        <taxon>NPAAA clade</taxon>
        <taxon>Hologalegina</taxon>
        <taxon>IRL clade</taxon>
        <taxon>Trifolieae</taxon>
        <taxon>Trifolium</taxon>
    </lineage>
</organism>
<proteinExistence type="predicted"/>
<sequence>MTLILAHYESKINTRLRNLLGFHFSLLVVVRLESLRNKIEGWGYDPILTNTKSGKNMPELLSILHGKRTVLIGESSAGKSTLFKHILMRCG</sequence>